<dbReference type="Gene3D" id="2.60.120.430">
    <property type="entry name" value="Galactose-binding lectin"/>
    <property type="match status" value="1"/>
</dbReference>
<accession>A0A9W6NGD1</accession>
<name>A0A9W6NGD1_9PSED</name>
<feature type="region of interest" description="Disordered" evidence="1">
    <location>
        <begin position="795"/>
        <end position="852"/>
    </location>
</feature>
<sequence>MIRRSLPGIFALMVAAPPLALAAEQQTLFNFVSPADVVQVQTQNTSLPSLTAELAAESEPMRRVTFNPSDNPSLRLTPQNGAWDWSKANVMTLRIQNAMDWALTLDIRMESSDGKVLTSRIALPAGPAQNLLIPLHATSPRSQGMRAAPAMPWTVDGQRVILADTVEGDLDLSKVTAVGIYMSRPDVPQSILLGRFGVREGDETQQQLYTGIVDAYGQYTRGQWPEKVGSDDQLKAAAAKEATQLKGWLEKRGQTDQYGGLLGGPTFEASGFFRTEKRDGRWFLVTPEGHPFYSLGVNTVSAGNSATYVEGRETMFTGLPKDGEPLAAYYGGSSSRADTGAAKGRNFDQGRWFDFYRANLQRTWPEQPCANLVDKSTAQVVNDEESEAPADIEANAENTTNTAATTAVAPVAPPVVAAPAAPAVAEEKCVTKAFDPVRWTENTLDRLQAWGFNTVGNWSDPSLAAAKRMPYTLPLSISGDYKTISTGVDWWGGMPDPFDPRFAMAAERAVAIATRDHRDDPWLVGFFADNELGWAGPANDPNARYALAYGTLSLTTDVPAKRAFLKMLRDKYRNQDGLSKAWGIELPAWELMEDPGFQAPRPNPEHPAIEADMQQFQRLFADTYFKTIDDALNWHAPNHLLLGGRFAASNPEAVASCAQYCDVLSFNFYTKEPQHGYDFAALKTLDKPILVTEFHFGSRDRGPFWGGVSEVYNEEQRGPAYAHFVEEATKEPMIVGTHLFQYLDQPVTGRLLDGENGHFGLVAITDRPFDGFVKAVRKANLEALQAVLKPLAAAAPAETPAAKPEGGKGGEGKGKGEGKGEGKGGEGKGGPGGGAGAGGHGGGAGGAGGGRG</sequence>
<keyword evidence="2" id="KW-0732">Signal</keyword>
<evidence type="ECO:0000256" key="2">
    <source>
        <dbReference type="SAM" id="SignalP"/>
    </source>
</evidence>
<comment type="caution">
    <text evidence="4">The sequence shown here is derived from an EMBL/GenBank/DDBJ whole genome shotgun (WGS) entry which is preliminary data.</text>
</comment>
<evidence type="ECO:0000313" key="4">
    <source>
        <dbReference type="EMBL" id="GLK89576.1"/>
    </source>
</evidence>
<dbReference type="InterPro" id="IPR040669">
    <property type="entry name" value="Agarase_CBM"/>
</dbReference>
<dbReference type="Proteomes" id="UP001143328">
    <property type="component" value="Unassembled WGS sequence"/>
</dbReference>
<evidence type="ECO:0000313" key="5">
    <source>
        <dbReference type="Proteomes" id="UP001143328"/>
    </source>
</evidence>
<dbReference type="InterPro" id="IPR017853">
    <property type="entry name" value="GH"/>
</dbReference>
<evidence type="ECO:0000259" key="3">
    <source>
        <dbReference type="Pfam" id="PF17992"/>
    </source>
</evidence>
<organism evidence="4 5">
    <name type="scientific">Pseudomonas turukhanskensis</name>
    <dbReference type="NCBI Taxonomy" id="1806536"/>
    <lineage>
        <taxon>Bacteria</taxon>
        <taxon>Pseudomonadati</taxon>
        <taxon>Pseudomonadota</taxon>
        <taxon>Gammaproteobacteria</taxon>
        <taxon>Pseudomonadales</taxon>
        <taxon>Pseudomonadaceae</taxon>
        <taxon>Pseudomonas</taxon>
    </lineage>
</organism>
<feature type="domain" description="Agarase CBM-like" evidence="3">
    <location>
        <begin position="58"/>
        <end position="181"/>
    </location>
</feature>
<reference evidence="4" key="2">
    <citation type="submission" date="2023-01" db="EMBL/GenBank/DDBJ databases">
        <authorList>
            <person name="Sun Q."/>
            <person name="Evtushenko L."/>
        </authorList>
    </citation>
    <scope>NUCLEOTIDE SEQUENCE</scope>
    <source>
        <strain evidence="4">VKM B-2935</strain>
    </source>
</reference>
<reference evidence="4" key="1">
    <citation type="journal article" date="2014" name="Int. J. Syst. Evol. Microbiol.">
        <title>Complete genome sequence of Corynebacterium casei LMG S-19264T (=DSM 44701T), isolated from a smear-ripened cheese.</title>
        <authorList>
            <consortium name="US DOE Joint Genome Institute (JGI-PGF)"/>
            <person name="Walter F."/>
            <person name="Albersmeier A."/>
            <person name="Kalinowski J."/>
            <person name="Ruckert C."/>
        </authorList>
    </citation>
    <scope>NUCLEOTIDE SEQUENCE</scope>
    <source>
        <strain evidence="4">VKM B-2935</strain>
    </source>
</reference>
<protein>
    <recommendedName>
        <fullName evidence="3">Agarase CBM-like domain-containing protein</fullName>
    </recommendedName>
</protein>
<feature type="chain" id="PRO_5040779594" description="Agarase CBM-like domain-containing protein" evidence="2">
    <location>
        <begin position="23"/>
        <end position="852"/>
    </location>
</feature>
<dbReference type="EMBL" id="BSFN01000006">
    <property type="protein sequence ID" value="GLK89576.1"/>
    <property type="molecule type" value="Genomic_DNA"/>
</dbReference>
<feature type="compositionally biased region" description="Gly residues" evidence="1">
    <location>
        <begin position="827"/>
        <end position="852"/>
    </location>
</feature>
<dbReference type="AlphaFoldDB" id="A0A9W6NGD1"/>
<dbReference type="SUPFAM" id="SSF51445">
    <property type="entry name" value="(Trans)glycosidases"/>
    <property type="match status" value="1"/>
</dbReference>
<dbReference type="RefSeq" id="WP_271195763.1">
    <property type="nucleotide sequence ID" value="NZ_BSFN01000006.1"/>
</dbReference>
<keyword evidence="5" id="KW-1185">Reference proteome</keyword>
<proteinExistence type="predicted"/>
<evidence type="ECO:0000256" key="1">
    <source>
        <dbReference type="SAM" id="MobiDB-lite"/>
    </source>
</evidence>
<feature type="compositionally biased region" description="Basic and acidic residues" evidence="1">
    <location>
        <begin position="805"/>
        <end position="826"/>
    </location>
</feature>
<dbReference type="Pfam" id="PF17992">
    <property type="entry name" value="Agarase_CBM"/>
    <property type="match status" value="1"/>
</dbReference>
<feature type="compositionally biased region" description="Low complexity" evidence="1">
    <location>
        <begin position="795"/>
        <end position="804"/>
    </location>
</feature>
<feature type="signal peptide" evidence="2">
    <location>
        <begin position="1"/>
        <end position="22"/>
    </location>
</feature>
<dbReference type="Gene3D" id="3.20.20.80">
    <property type="entry name" value="Glycosidases"/>
    <property type="match status" value="1"/>
</dbReference>
<gene>
    <name evidence="4" type="ORF">GCM10017655_26380</name>
</gene>